<protein>
    <submittedName>
        <fullName evidence="2">Uncharacterized protein</fullName>
    </submittedName>
</protein>
<name>D6RNG4_COPC7</name>
<evidence type="ECO:0000313" key="2">
    <source>
        <dbReference type="EMBL" id="EFI27277.1"/>
    </source>
</evidence>
<evidence type="ECO:0000313" key="3">
    <source>
        <dbReference type="Proteomes" id="UP000001861"/>
    </source>
</evidence>
<sequence length="57" mass="6284">MSNSPASQSPVSQSTSPKFQKRTQYLYLTRSSSCLPALPDHYTGITPISSEKHIPTM</sequence>
<dbReference type="Proteomes" id="UP000001861">
    <property type="component" value="Unassembled WGS sequence"/>
</dbReference>
<proteinExistence type="predicted"/>
<feature type="region of interest" description="Disordered" evidence="1">
    <location>
        <begin position="1"/>
        <end position="20"/>
    </location>
</feature>
<dbReference type="KEGG" id="cci:CC1G_14748"/>
<keyword evidence="3" id="KW-1185">Reference proteome</keyword>
<accession>D6RNG4</accession>
<feature type="compositionally biased region" description="Polar residues" evidence="1">
    <location>
        <begin position="1"/>
        <end position="18"/>
    </location>
</feature>
<organism evidence="2 3">
    <name type="scientific">Coprinopsis cinerea (strain Okayama-7 / 130 / ATCC MYA-4618 / FGSC 9003)</name>
    <name type="common">Inky cap fungus</name>
    <name type="synonym">Hormographiella aspergillata</name>
    <dbReference type="NCBI Taxonomy" id="240176"/>
    <lineage>
        <taxon>Eukaryota</taxon>
        <taxon>Fungi</taxon>
        <taxon>Dikarya</taxon>
        <taxon>Basidiomycota</taxon>
        <taxon>Agaricomycotina</taxon>
        <taxon>Agaricomycetes</taxon>
        <taxon>Agaricomycetidae</taxon>
        <taxon>Agaricales</taxon>
        <taxon>Agaricineae</taxon>
        <taxon>Psathyrellaceae</taxon>
        <taxon>Coprinopsis</taxon>
    </lineage>
</organism>
<dbReference type="EMBL" id="AACS02000007">
    <property type="protein sequence ID" value="EFI27277.1"/>
    <property type="molecule type" value="Genomic_DNA"/>
</dbReference>
<dbReference type="GeneID" id="9378359"/>
<gene>
    <name evidence="2" type="ORF">CC1G_14748</name>
</gene>
<dbReference type="HOGENOM" id="CLU_2996430_0_0_1"/>
<dbReference type="VEuPathDB" id="FungiDB:CC1G_14748"/>
<comment type="caution">
    <text evidence="2">The sequence shown here is derived from an EMBL/GenBank/DDBJ whole genome shotgun (WGS) entry which is preliminary data.</text>
</comment>
<evidence type="ECO:0000256" key="1">
    <source>
        <dbReference type="SAM" id="MobiDB-lite"/>
    </source>
</evidence>
<dbReference type="AlphaFoldDB" id="D6RNG4"/>
<dbReference type="RefSeq" id="XP_002910771.1">
    <property type="nucleotide sequence ID" value="XM_002910725.1"/>
</dbReference>
<reference evidence="2 3" key="1">
    <citation type="journal article" date="2010" name="Proc. Natl. Acad. Sci. U.S.A.">
        <title>Insights into evolution of multicellular fungi from the assembled chromosomes of the mushroom Coprinopsis cinerea (Coprinus cinereus).</title>
        <authorList>
            <person name="Stajich J.E."/>
            <person name="Wilke S.K."/>
            <person name="Ahren D."/>
            <person name="Au C.H."/>
            <person name="Birren B.W."/>
            <person name="Borodovsky M."/>
            <person name="Burns C."/>
            <person name="Canback B."/>
            <person name="Casselton L.A."/>
            <person name="Cheng C.K."/>
            <person name="Deng J."/>
            <person name="Dietrich F.S."/>
            <person name="Fargo D.C."/>
            <person name="Farman M.L."/>
            <person name="Gathman A.C."/>
            <person name="Goldberg J."/>
            <person name="Guigo R."/>
            <person name="Hoegger P.J."/>
            <person name="Hooker J.B."/>
            <person name="Huggins A."/>
            <person name="James T.Y."/>
            <person name="Kamada T."/>
            <person name="Kilaru S."/>
            <person name="Kodira C."/>
            <person name="Kues U."/>
            <person name="Kupfer D."/>
            <person name="Kwan H.S."/>
            <person name="Lomsadze A."/>
            <person name="Li W."/>
            <person name="Lilly W.W."/>
            <person name="Ma L.J."/>
            <person name="Mackey A.J."/>
            <person name="Manning G."/>
            <person name="Martin F."/>
            <person name="Muraguchi H."/>
            <person name="Natvig D.O."/>
            <person name="Palmerini H."/>
            <person name="Ramesh M.A."/>
            <person name="Rehmeyer C.J."/>
            <person name="Roe B.A."/>
            <person name="Shenoy N."/>
            <person name="Stanke M."/>
            <person name="Ter-Hovhannisyan V."/>
            <person name="Tunlid A."/>
            <person name="Velagapudi R."/>
            <person name="Vision T.J."/>
            <person name="Zeng Q."/>
            <person name="Zolan M.E."/>
            <person name="Pukkila P.J."/>
        </authorList>
    </citation>
    <scope>NUCLEOTIDE SEQUENCE [LARGE SCALE GENOMIC DNA]</scope>
    <source>
        <strain evidence="3">Okayama-7 / 130 / ATCC MYA-4618 / FGSC 9003</strain>
    </source>
</reference>
<dbReference type="InParanoid" id="D6RNG4"/>